<reference evidence="2" key="2">
    <citation type="submission" date="2023-07" db="EMBL/GenBank/DDBJ databases">
        <title>Duganella aceri sp. nov., isolated from tree sap.</title>
        <authorList>
            <person name="Kim I.S."/>
        </authorList>
    </citation>
    <scope>NUCLEOTIDE SEQUENCE [LARGE SCALE GENOMIC DNA]</scope>
    <source>
        <strain evidence="2">SAP-35</strain>
    </source>
</reference>
<evidence type="ECO:0000313" key="2">
    <source>
        <dbReference type="Proteomes" id="UP000666369"/>
    </source>
</evidence>
<organism evidence="1 2">
    <name type="scientific">Duganella aceris</name>
    <dbReference type="NCBI Taxonomy" id="2703883"/>
    <lineage>
        <taxon>Bacteria</taxon>
        <taxon>Pseudomonadati</taxon>
        <taxon>Pseudomonadota</taxon>
        <taxon>Betaproteobacteria</taxon>
        <taxon>Burkholderiales</taxon>
        <taxon>Oxalobacteraceae</taxon>
        <taxon>Telluria group</taxon>
        <taxon>Duganella</taxon>
    </lineage>
</organism>
<dbReference type="EMBL" id="JAADJT010000015">
    <property type="protein sequence ID" value="NGZ87855.1"/>
    <property type="molecule type" value="Genomic_DNA"/>
</dbReference>
<gene>
    <name evidence="1" type="ORF">GW587_26795</name>
</gene>
<keyword evidence="2" id="KW-1185">Reference proteome</keyword>
<protein>
    <submittedName>
        <fullName evidence="1">Uncharacterized protein</fullName>
    </submittedName>
</protein>
<accession>A0ABX0FTY7</accession>
<reference evidence="1 2" key="1">
    <citation type="submission" date="2020-01" db="EMBL/GenBank/DDBJ databases">
        <authorList>
            <person name="Lee S.D."/>
        </authorList>
    </citation>
    <scope>NUCLEOTIDE SEQUENCE [LARGE SCALE GENOMIC DNA]</scope>
    <source>
        <strain evidence="1 2">SAP-35</strain>
    </source>
</reference>
<name>A0ABX0FTY7_9BURK</name>
<dbReference type="Proteomes" id="UP000666369">
    <property type="component" value="Unassembled WGS sequence"/>
</dbReference>
<proteinExistence type="predicted"/>
<comment type="caution">
    <text evidence="1">The sequence shown here is derived from an EMBL/GenBank/DDBJ whole genome shotgun (WGS) entry which is preliminary data.</text>
</comment>
<sequence length="129" mass="14684">MDILAYVDAVPFETANEALFYCGRAFEAMAWPKEMRADFFFDAPSCTPSAESRTLTLAILAGIEAREGKPFDQLDKETLDRYSREIGEVDDILAKRLPIFNSARADDILQQMRASWRRAFPDSEKFCNS</sequence>
<dbReference type="RefSeq" id="WP_166107981.1">
    <property type="nucleotide sequence ID" value="NZ_JAADJT010000015.1"/>
</dbReference>
<evidence type="ECO:0000313" key="1">
    <source>
        <dbReference type="EMBL" id="NGZ87855.1"/>
    </source>
</evidence>